<dbReference type="EMBL" id="JANTQA010000057">
    <property type="protein sequence ID" value="KAJ3428727.1"/>
    <property type="molecule type" value="Genomic_DNA"/>
</dbReference>
<evidence type="ECO:0000313" key="3">
    <source>
        <dbReference type="Proteomes" id="UP001146793"/>
    </source>
</evidence>
<sequence>MNECFDGIDALLLATKVIDPLSYTNRIKAIKNNKDIDILSASRKRKVTNFESYTNLSLSSEDQDTFKMIQQQKKKKKISKSKFKHKHKNKFKKKAKYKYKDKDKEKHKYKEKEKEKHKYKKKEKFKFKKKEKNQNKRNKSKKKLFKTSEKQDLFENENNWLRNNYSKVHIADYTPNKTSNSTILNRRHPNQGIILPFPTKILQPKFTQENIRPSSDHTTKCSSNLELLQFPFDGIQHLYSFSKTPHLLPLKQDQISKIPFYSLLRQYTFRGLDTSNLEAPKYNTKFTKPNYFQKSKRLTDSKPSLQLQTQTQTQTHIETENDNKANGNIKIDKNTSPQQLLELNLVRWKKSKQNLIKQLKINNRKTFKKLKKMNKLKIIGNLKLKKN</sequence>
<gene>
    <name evidence="2" type="ORF">M0812_24059</name>
</gene>
<feature type="compositionally biased region" description="Basic residues" evidence="1">
    <location>
        <begin position="117"/>
        <end position="145"/>
    </location>
</feature>
<name>A0AAV7YFW4_9EUKA</name>
<organism evidence="2 3">
    <name type="scientific">Anaeramoeba flamelloides</name>
    <dbReference type="NCBI Taxonomy" id="1746091"/>
    <lineage>
        <taxon>Eukaryota</taxon>
        <taxon>Metamonada</taxon>
        <taxon>Anaeramoebidae</taxon>
        <taxon>Anaeramoeba</taxon>
    </lineage>
</organism>
<feature type="compositionally biased region" description="Basic residues" evidence="1">
    <location>
        <begin position="73"/>
        <end position="97"/>
    </location>
</feature>
<dbReference type="AlphaFoldDB" id="A0AAV7YFW4"/>
<feature type="compositionally biased region" description="Low complexity" evidence="1">
    <location>
        <begin position="305"/>
        <end position="315"/>
    </location>
</feature>
<dbReference type="Proteomes" id="UP001146793">
    <property type="component" value="Unassembled WGS sequence"/>
</dbReference>
<accession>A0AAV7YFW4</accession>
<evidence type="ECO:0000256" key="1">
    <source>
        <dbReference type="SAM" id="MobiDB-lite"/>
    </source>
</evidence>
<proteinExistence type="predicted"/>
<feature type="region of interest" description="Disordered" evidence="1">
    <location>
        <begin position="302"/>
        <end position="333"/>
    </location>
</feature>
<protein>
    <submittedName>
        <fullName evidence="2">Myb-like protein x</fullName>
    </submittedName>
</protein>
<comment type="caution">
    <text evidence="2">The sequence shown here is derived from an EMBL/GenBank/DDBJ whole genome shotgun (WGS) entry which is preliminary data.</text>
</comment>
<evidence type="ECO:0000313" key="2">
    <source>
        <dbReference type="EMBL" id="KAJ3428727.1"/>
    </source>
</evidence>
<reference evidence="2" key="1">
    <citation type="submission" date="2022-08" db="EMBL/GenBank/DDBJ databases">
        <title>Novel sulphate-reducing endosymbionts in the free-living metamonad Anaeramoeba.</title>
        <authorList>
            <person name="Jerlstrom-Hultqvist J."/>
            <person name="Cepicka I."/>
            <person name="Gallot-Lavallee L."/>
            <person name="Salas-Leiva D."/>
            <person name="Curtis B.A."/>
            <person name="Zahonova K."/>
            <person name="Pipaliya S."/>
            <person name="Dacks J."/>
            <person name="Roger A.J."/>
        </authorList>
    </citation>
    <scope>NUCLEOTIDE SEQUENCE</scope>
    <source>
        <strain evidence="2">Busselton2</strain>
    </source>
</reference>
<feature type="compositionally biased region" description="Basic and acidic residues" evidence="1">
    <location>
        <begin position="98"/>
        <end position="116"/>
    </location>
</feature>
<feature type="region of interest" description="Disordered" evidence="1">
    <location>
        <begin position="73"/>
        <end position="148"/>
    </location>
</feature>